<dbReference type="CDD" id="cd02440">
    <property type="entry name" value="AdoMet_MTases"/>
    <property type="match status" value="1"/>
</dbReference>
<dbReference type="PANTHER" id="PTHR43861">
    <property type="entry name" value="TRANS-ACONITATE 2-METHYLTRANSFERASE-RELATED"/>
    <property type="match status" value="1"/>
</dbReference>
<name>A0A2W4WBN9_9CYAN</name>
<gene>
    <name evidence="1" type="ORF">DCF17_08660</name>
</gene>
<dbReference type="GO" id="GO:0032259">
    <property type="term" value="P:methylation"/>
    <property type="evidence" value="ECO:0007669"/>
    <property type="project" value="UniProtKB-KW"/>
</dbReference>
<protein>
    <submittedName>
        <fullName evidence="1">Methyltransferase</fullName>
    </submittedName>
</protein>
<evidence type="ECO:0000313" key="2">
    <source>
        <dbReference type="Proteomes" id="UP000249081"/>
    </source>
</evidence>
<keyword evidence="1" id="KW-0489">Methyltransferase</keyword>
<dbReference type="PANTHER" id="PTHR43861:SF1">
    <property type="entry name" value="TRANS-ACONITATE 2-METHYLTRANSFERASE"/>
    <property type="match status" value="1"/>
</dbReference>
<sequence>MTDSAIDQSLAADFFDNLYQADPDPWGFETSAYEAAKYAATLAALPAQRYKSAFEIGGSIGVLTERLAHRCDRLLSVDISAIAQARAQQRCQGLPQVRLQLMNVPQKYPDEYFDLVLVSEVGYYWCLADLHQAQQQIYQSLQPGGQMLLVHWLHDAPSYPLRGEDVHNAFEDFAESRLTHLVSDRTADYRLDLYERP</sequence>
<reference evidence="1 2" key="2">
    <citation type="submission" date="2018-06" db="EMBL/GenBank/DDBJ databases">
        <title>Metagenomic assembly of (sub)arctic Cyanobacteria and their associated microbiome from non-axenic cultures.</title>
        <authorList>
            <person name="Baurain D."/>
        </authorList>
    </citation>
    <scope>NUCLEOTIDE SEQUENCE [LARGE SCALE GENOMIC DNA]</scope>
    <source>
        <strain evidence="1">ULC041bin1</strain>
    </source>
</reference>
<dbReference type="GO" id="GO:0009312">
    <property type="term" value="P:oligosaccharide biosynthetic process"/>
    <property type="evidence" value="ECO:0007669"/>
    <property type="project" value="InterPro"/>
</dbReference>
<reference evidence="2" key="1">
    <citation type="submission" date="2018-04" db="EMBL/GenBank/DDBJ databases">
        <authorList>
            <person name="Cornet L."/>
        </authorList>
    </citation>
    <scope>NUCLEOTIDE SEQUENCE [LARGE SCALE GENOMIC DNA]</scope>
</reference>
<accession>A0A2W4WBN9</accession>
<dbReference type="GO" id="GO:0008757">
    <property type="term" value="F:S-adenosylmethionine-dependent methyltransferase activity"/>
    <property type="evidence" value="ECO:0007669"/>
    <property type="project" value="InterPro"/>
</dbReference>
<comment type="caution">
    <text evidence="1">The sequence shown here is derived from an EMBL/GenBank/DDBJ whole genome shotgun (WGS) entry which is preliminary data.</text>
</comment>
<dbReference type="AlphaFoldDB" id="A0A2W4WBN9"/>
<dbReference type="Pfam" id="PF05401">
    <property type="entry name" value="NodS"/>
    <property type="match status" value="1"/>
</dbReference>
<dbReference type="InterPro" id="IPR029063">
    <property type="entry name" value="SAM-dependent_MTases_sf"/>
</dbReference>
<evidence type="ECO:0000313" key="1">
    <source>
        <dbReference type="EMBL" id="PZO42483.1"/>
    </source>
</evidence>
<dbReference type="Proteomes" id="UP000249081">
    <property type="component" value="Unassembled WGS sequence"/>
</dbReference>
<organism evidence="1 2">
    <name type="scientific">Shackletoniella antarctica</name>
    <dbReference type="NCBI Taxonomy" id="268115"/>
    <lineage>
        <taxon>Bacteria</taxon>
        <taxon>Bacillati</taxon>
        <taxon>Cyanobacteriota</taxon>
        <taxon>Cyanophyceae</taxon>
        <taxon>Oculatellales</taxon>
        <taxon>Oculatellaceae</taxon>
        <taxon>Shackletoniella</taxon>
    </lineage>
</organism>
<dbReference type="Gene3D" id="3.40.50.150">
    <property type="entry name" value="Vaccinia Virus protein VP39"/>
    <property type="match status" value="1"/>
</dbReference>
<keyword evidence="1" id="KW-0808">Transferase</keyword>
<dbReference type="EMBL" id="QBMN01000047">
    <property type="protein sequence ID" value="PZO42483.1"/>
    <property type="molecule type" value="Genomic_DNA"/>
</dbReference>
<dbReference type="InterPro" id="IPR008715">
    <property type="entry name" value="SAM-MeTfrase_NodS-like"/>
</dbReference>
<proteinExistence type="predicted"/>
<dbReference type="SUPFAM" id="SSF53335">
    <property type="entry name" value="S-adenosyl-L-methionine-dependent methyltransferases"/>
    <property type="match status" value="1"/>
</dbReference>